<keyword evidence="2" id="KW-0456">Lyase</keyword>
<accession>A0A1Y5RZW2</accession>
<dbReference type="RefSeq" id="WP_085835538.1">
    <property type="nucleotide sequence ID" value="NZ_FWFS01000002.1"/>
</dbReference>
<dbReference type="EC" id="4.2.1.44" evidence="2"/>
<dbReference type="InterPro" id="IPR013022">
    <property type="entry name" value="Xyl_isomerase-like_TIM-brl"/>
</dbReference>
<dbReference type="Proteomes" id="UP000193862">
    <property type="component" value="Unassembled WGS sequence"/>
</dbReference>
<sequence>MTGTIDHPFSFQLSSSRNFPPLETQLETLAKIGFTNVEPHCDSYAHPAQMRRLLDRFGLSCASGHFNVATLLDRPLACLRIAETLGIKTLVAGDMLPQDRPLHEDDWRQLADRLGALNALLAGKGFRLAWHNHDVELAPLPSGLTPLDILLESGVDWEADVGWIARAGGDPLATLQKHAPHLTLMHLKDVAPATASLTEAGWADPGAGVLDLVALWACAAQRGVTAMIAEHNAPGDYVRFAQTAFAFMEARRDADLV</sequence>
<protein>
    <submittedName>
        <fullName evidence="2">Inosose dehydratase</fullName>
        <ecNumber evidence="2">4.2.1.44</ecNumber>
    </submittedName>
</protein>
<evidence type="ECO:0000313" key="3">
    <source>
        <dbReference type="Proteomes" id="UP000193862"/>
    </source>
</evidence>
<dbReference type="EMBL" id="FWFS01000002">
    <property type="protein sequence ID" value="SLN26445.1"/>
    <property type="molecule type" value="Genomic_DNA"/>
</dbReference>
<dbReference type="SUPFAM" id="SSF51658">
    <property type="entry name" value="Xylose isomerase-like"/>
    <property type="match status" value="1"/>
</dbReference>
<dbReference type="InterPro" id="IPR050312">
    <property type="entry name" value="IolE/XylAMocC-like"/>
</dbReference>
<evidence type="ECO:0000313" key="2">
    <source>
        <dbReference type="EMBL" id="SLN26445.1"/>
    </source>
</evidence>
<evidence type="ECO:0000259" key="1">
    <source>
        <dbReference type="Pfam" id="PF01261"/>
    </source>
</evidence>
<dbReference type="PANTHER" id="PTHR12110">
    <property type="entry name" value="HYDROXYPYRUVATE ISOMERASE"/>
    <property type="match status" value="1"/>
</dbReference>
<dbReference type="GO" id="GO:0050114">
    <property type="term" value="F:myo-inosose-2 dehydratase activity"/>
    <property type="evidence" value="ECO:0007669"/>
    <property type="project" value="UniProtKB-EC"/>
</dbReference>
<dbReference type="OrthoDB" id="9798407at2"/>
<reference evidence="2 3" key="1">
    <citation type="submission" date="2017-03" db="EMBL/GenBank/DDBJ databases">
        <authorList>
            <person name="Afonso C.L."/>
            <person name="Miller P.J."/>
            <person name="Scott M.A."/>
            <person name="Spackman E."/>
            <person name="Goraichik I."/>
            <person name="Dimitrov K.M."/>
            <person name="Suarez D.L."/>
            <person name="Swayne D.E."/>
        </authorList>
    </citation>
    <scope>NUCLEOTIDE SEQUENCE [LARGE SCALE GENOMIC DNA]</scope>
    <source>
        <strain evidence="2 3">CECT 8620</strain>
    </source>
</reference>
<dbReference type="InterPro" id="IPR036237">
    <property type="entry name" value="Xyl_isomerase-like_sf"/>
</dbReference>
<keyword evidence="3" id="KW-1185">Reference proteome</keyword>
<gene>
    <name evidence="2" type="primary">iolE_2</name>
    <name evidence="2" type="ORF">AQS8620_00789</name>
</gene>
<proteinExistence type="predicted"/>
<dbReference type="PANTHER" id="PTHR12110:SF41">
    <property type="entry name" value="INOSOSE DEHYDRATASE"/>
    <property type="match status" value="1"/>
</dbReference>
<dbReference type="AlphaFoldDB" id="A0A1Y5RZW2"/>
<feature type="domain" description="Xylose isomerase-like TIM barrel" evidence="1">
    <location>
        <begin position="27"/>
        <end position="232"/>
    </location>
</feature>
<name>A0A1Y5RZW2_9RHOB</name>
<organism evidence="2 3">
    <name type="scientific">Aquimixticola soesokkakensis</name>
    <dbReference type="NCBI Taxonomy" id="1519096"/>
    <lineage>
        <taxon>Bacteria</taxon>
        <taxon>Pseudomonadati</taxon>
        <taxon>Pseudomonadota</taxon>
        <taxon>Alphaproteobacteria</taxon>
        <taxon>Rhodobacterales</taxon>
        <taxon>Paracoccaceae</taxon>
        <taxon>Aquimixticola</taxon>
    </lineage>
</organism>
<dbReference type="Gene3D" id="3.20.20.150">
    <property type="entry name" value="Divalent-metal-dependent TIM barrel enzymes"/>
    <property type="match status" value="1"/>
</dbReference>
<dbReference type="Pfam" id="PF01261">
    <property type="entry name" value="AP_endonuc_2"/>
    <property type="match status" value="1"/>
</dbReference>